<feature type="transmembrane region" description="Helical" evidence="1">
    <location>
        <begin position="65"/>
        <end position="88"/>
    </location>
</feature>
<evidence type="ECO:0008006" key="4">
    <source>
        <dbReference type="Google" id="ProtNLM"/>
    </source>
</evidence>
<keyword evidence="1" id="KW-0812">Transmembrane</keyword>
<feature type="transmembrane region" description="Helical" evidence="1">
    <location>
        <begin position="187"/>
        <end position="214"/>
    </location>
</feature>
<feature type="transmembrane region" description="Helical" evidence="1">
    <location>
        <begin position="438"/>
        <end position="460"/>
    </location>
</feature>
<feature type="transmembrane region" description="Helical" evidence="1">
    <location>
        <begin position="20"/>
        <end position="40"/>
    </location>
</feature>
<comment type="caution">
    <text evidence="2">The sequence shown here is derived from an EMBL/GenBank/DDBJ whole genome shotgun (WGS) entry which is preliminary data.</text>
</comment>
<evidence type="ECO:0000313" key="2">
    <source>
        <dbReference type="EMBL" id="GHO91172.1"/>
    </source>
</evidence>
<feature type="transmembrane region" description="Helical" evidence="1">
    <location>
        <begin position="120"/>
        <end position="139"/>
    </location>
</feature>
<keyword evidence="3" id="KW-1185">Reference proteome</keyword>
<feature type="transmembrane region" description="Helical" evidence="1">
    <location>
        <begin position="365"/>
        <end position="384"/>
    </location>
</feature>
<sequence length="611" mass="67968">MLRWGEIRAKYLHANSYGLWAGALIVLAVALRVALIALGWPQLDSDEGTMGIMGMHILSQGEHPVFFYAQGYMGALEAYVAAAFFALFGVSTFTLRIGLVVFFALFLVGMYLLTSRLYTRPWALVTLAFLSLGSAPILARQLVAIGGYAETLLFGVCLLVLSVWLAFSSTPDFSNRHHWKRLTGYAAWGVIAGVALWTDVLILPFIITGGLLLLVFCWRDLLGWASLFLVLGTLIGVSPMIAYNLTAPPGQDTLTYIRNIQAAEGIKHLSFAELFPLQLQGALFISLPGATGATPLCYNYVGDIQIVQLGGVHQIRCTLMHTGWSIGIVLLWIVAVFFAASAIWRLFRSSAPFASLELRQKLVRYAGRLALLLNAIFVLLPFLFSPAAAYFPVPDMRYLVGMLVTTPALLWPLWVGSSHMKPLLMKLSSAVIAINFTLVKRVILMVVGLVFLIGTLNVFFGAPATSPIPPRQDMFAIVGVYKYLGVPQTRAYNQEEHDLIQNLLRLGTTHIYSDYWTCDRVMFRSQEQIICSAARYLKSKLRTGQNRYPPYCDIVKKDLRAAYVFSVGSPEAAYMERRFRAATNLYDRYSFNGYVVIRPKQALSNDWHCSS</sequence>
<feature type="transmembrane region" description="Helical" evidence="1">
    <location>
        <begin position="151"/>
        <end position="167"/>
    </location>
</feature>
<reference evidence="2" key="1">
    <citation type="submission" date="2020-10" db="EMBL/GenBank/DDBJ databases">
        <title>Taxonomic study of unclassified bacteria belonging to the class Ktedonobacteria.</title>
        <authorList>
            <person name="Yabe S."/>
            <person name="Wang C.M."/>
            <person name="Zheng Y."/>
            <person name="Sakai Y."/>
            <person name="Cavaletti L."/>
            <person name="Monciardini P."/>
            <person name="Donadio S."/>
        </authorList>
    </citation>
    <scope>NUCLEOTIDE SEQUENCE</scope>
    <source>
        <strain evidence="2">ID150040</strain>
    </source>
</reference>
<protein>
    <recommendedName>
        <fullName evidence="4">Glycosyltransferase RgtA/B/C/D-like domain-containing protein</fullName>
    </recommendedName>
</protein>
<feature type="transmembrane region" description="Helical" evidence="1">
    <location>
        <begin position="324"/>
        <end position="344"/>
    </location>
</feature>
<dbReference type="Proteomes" id="UP000597444">
    <property type="component" value="Unassembled WGS sequence"/>
</dbReference>
<gene>
    <name evidence="2" type="ORF">KSF_012200</name>
</gene>
<dbReference type="EMBL" id="BNJK01000001">
    <property type="protein sequence ID" value="GHO91172.1"/>
    <property type="molecule type" value="Genomic_DNA"/>
</dbReference>
<proteinExistence type="predicted"/>
<organism evidence="2 3">
    <name type="scientific">Reticulibacter mediterranei</name>
    <dbReference type="NCBI Taxonomy" id="2778369"/>
    <lineage>
        <taxon>Bacteria</taxon>
        <taxon>Bacillati</taxon>
        <taxon>Chloroflexota</taxon>
        <taxon>Ktedonobacteria</taxon>
        <taxon>Ktedonobacterales</taxon>
        <taxon>Reticulibacteraceae</taxon>
        <taxon>Reticulibacter</taxon>
    </lineage>
</organism>
<dbReference type="RefSeq" id="WP_220202086.1">
    <property type="nucleotide sequence ID" value="NZ_BNJK01000001.1"/>
</dbReference>
<feature type="transmembrane region" description="Helical" evidence="1">
    <location>
        <begin position="95"/>
        <end position="114"/>
    </location>
</feature>
<name>A0A8J3N1C0_9CHLR</name>
<dbReference type="AlphaFoldDB" id="A0A8J3N1C0"/>
<feature type="transmembrane region" description="Helical" evidence="1">
    <location>
        <begin position="221"/>
        <end position="243"/>
    </location>
</feature>
<keyword evidence="1" id="KW-0472">Membrane</keyword>
<keyword evidence="1" id="KW-1133">Transmembrane helix</keyword>
<evidence type="ECO:0000256" key="1">
    <source>
        <dbReference type="SAM" id="Phobius"/>
    </source>
</evidence>
<feature type="transmembrane region" description="Helical" evidence="1">
    <location>
        <begin position="396"/>
        <end position="417"/>
    </location>
</feature>
<evidence type="ECO:0000313" key="3">
    <source>
        <dbReference type="Proteomes" id="UP000597444"/>
    </source>
</evidence>
<accession>A0A8J3N1C0</accession>